<dbReference type="PANTHER" id="PTHR13817:SF151">
    <property type="entry name" value="TITIN"/>
    <property type="match status" value="1"/>
</dbReference>
<dbReference type="PROSITE" id="PS50853">
    <property type="entry name" value="FN3"/>
    <property type="match status" value="3"/>
</dbReference>
<proteinExistence type="predicted"/>
<keyword evidence="3" id="KW-0624">Polysaccharide degradation</keyword>
<keyword evidence="8" id="KW-1185">Reference proteome</keyword>
<organism evidence="7 8">
    <name type="scientific">Longispora fulva</name>
    <dbReference type="NCBI Taxonomy" id="619741"/>
    <lineage>
        <taxon>Bacteria</taxon>
        <taxon>Bacillati</taxon>
        <taxon>Actinomycetota</taxon>
        <taxon>Actinomycetes</taxon>
        <taxon>Micromonosporales</taxon>
        <taxon>Micromonosporaceae</taxon>
        <taxon>Longispora</taxon>
    </lineage>
</organism>
<evidence type="ECO:0000256" key="4">
    <source>
        <dbReference type="SAM" id="MobiDB-lite"/>
    </source>
</evidence>
<feature type="domain" description="Fibronectin type-III" evidence="6">
    <location>
        <begin position="393"/>
        <end position="484"/>
    </location>
</feature>
<evidence type="ECO:0000259" key="6">
    <source>
        <dbReference type="PROSITE" id="PS50853"/>
    </source>
</evidence>
<keyword evidence="5" id="KW-0812">Transmembrane</keyword>
<evidence type="ECO:0000313" key="7">
    <source>
        <dbReference type="EMBL" id="MBG6140728.1"/>
    </source>
</evidence>
<evidence type="ECO:0000313" key="8">
    <source>
        <dbReference type="Proteomes" id="UP000622552"/>
    </source>
</evidence>
<keyword evidence="2" id="KW-0326">Glycosidase</keyword>
<dbReference type="RefSeq" id="WP_197007247.1">
    <property type="nucleotide sequence ID" value="NZ_BONS01000019.1"/>
</dbReference>
<dbReference type="EMBL" id="JADOUF010000001">
    <property type="protein sequence ID" value="MBG6140728.1"/>
    <property type="molecule type" value="Genomic_DNA"/>
</dbReference>
<evidence type="ECO:0000256" key="2">
    <source>
        <dbReference type="ARBA" id="ARBA00023295"/>
    </source>
</evidence>
<dbReference type="Proteomes" id="UP000622552">
    <property type="component" value="Unassembled WGS sequence"/>
</dbReference>
<keyword evidence="5" id="KW-0472">Membrane</keyword>
<dbReference type="InterPro" id="IPR015943">
    <property type="entry name" value="WD40/YVTN_repeat-like_dom_sf"/>
</dbReference>
<keyword evidence="2" id="KW-0378">Hydrolase</keyword>
<evidence type="ECO:0000256" key="5">
    <source>
        <dbReference type="SAM" id="Phobius"/>
    </source>
</evidence>
<dbReference type="InterPro" id="IPR013783">
    <property type="entry name" value="Ig-like_fold"/>
</dbReference>
<dbReference type="CDD" id="cd00063">
    <property type="entry name" value="FN3"/>
    <property type="match status" value="3"/>
</dbReference>
<dbReference type="InterPro" id="IPR050964">
    <property type="entry name" value="Striated_Muscle_Regulatory"/>
</dbReference>
<dbReference type="GO" id="GO:0016798">
    <property type="term" value="F:hydrolase activity, acting on glycosyl bonds"/>
    <property type="evidence" value="ECO:0007669"/>
    <property type="project" value="UniProtKB-KW"/>
</dbReference>
<feature type="domain" description="Fibronectin type-III" evidence="6">
    <location>
        <begin position="487"/>
        <end position="579"/>
    </location>
</feature>
<keyword evidence="1" id="KW-0677">Repeat</keyword>
<accession>A0A8J7H3R5</accession>
<dbReference type="PANTHER" id="PTHR13817">
    <property type="entry name" value="TITIN"/>
    <property type="match status" value="1"/>
</dbReference>
<dbReference type="GO" id="GO:0000272">
    <property type="term" value="P:polysaccharide catabolic process"/>
    <property type="evidence" value="ECO:0007669"/>
    <property type="project" value="UniProtKB-KW"/>
</dbReference>
<dbReference type="SUPFAM" id="SSF101898">
    <property type="entry name" value="NHL repeat"/>
    <property type="match status" value="1"/>
</dbReference>
<comment type="caution">
    <text evidence="7">The sequence shown here is derived from an EMBL/GenBank/DDBJ whole genome shotgun (WGS) entry which is preliminary data.</text>
</comment>
<feature type="domain" description="Fibronectin type-III" evidence="6">
    <location>
        <begin position="583"/>
        <end position="672"/>
    </location>
</feature>
<evidence type="ECO:0000256" key="1">
    <source>
        <dbReference type="ARBA" id="ARBA00022737"/>
    </source>
</evidence>
<reference evidence="7" key="1">
    <citation type="submission" date="2020-11" db="EMBL/GenBank/DDBJ databases">
        <title>Sequencing the genomes of 1000 actinobacteria strains.</title>
        <authorList>
            <person name="Klenk H.-P."/>
        </authorList>
    </citation>
    <scope>NUCLEOTIDE SEQUENCE</scope>
    <source>
        <strain evidence="7">DSM 45356</strain>
    </source>
</reference>
<evidence type="ECO:0000256" key="3">
    <source>
        <dbReference type="ARBA" id="ARBA00023326"/>
    </source>
</evidence>
<dbReference type="Gene3D" id="2.130.10.10">
    <property type="entry name" value="YVTN repeat-like/Quinoprotein amine dehydrogenase"/>
    <property type="match status" value="1"/>
</dbReference>
<dbReference type="Gene3D" id="2.60.40.10">
    <property type="entry name" value="Immunoglobulins"/>
    <property type="match status" value="4"/>
</dbReference>
<dbReference type="InterPro" id="IPR003961">
    <property type="entry name" value="FN3_dom"/>
</dbReference>
<sequence length="866" mass="88070">MAAKVGGTRKSGVVVTLAVTVGLLAAVALTVFGLGIADKAVAVFDSSSWVWSAKSGELGRINGRTAAVDTRHKIKDSQGHEVAITQNDRYLIVRDLTTGKVSSLDLTTLQVSAVTDTAPGTGVSIELNKDVAFVVDGAQGAVRQIDPLTLTPVGQPLRFPPGLRSGGFDDEGRLWLAVPSEGTVVAVRSGVKGADATVAKTVPAAEPRHDIFLSVLEKGVAVLDQTAAALVTISGDVVRRIPLPLDKPAAMPEHTTGAEVPVTVSDDRHVYVVHQDKVRDFAVPDQGTALQPAVAWAGWFYVADTLGQRVYVIDGSGALVDRIKLDTGGGPVDLDVREGRLFINAPGGSGAQVVDDKHKATAVNKYPGQVTGGDPPPPVKKPEEKPPTPPTGPPSAPGAVTAVAGNTMATVNWTPAAENGLAITKYVVTGGPDPKPIEVGGSQRTVTVSGLTNGTPYTFQVNAVNAKGPGPKRAAPPVVPTRDVPDPPASVAAAANPDGTVKVTWPAANGQGHKIVKYSVTAVSAKGDVAAGDSANPELVIADKKLAYGTQYAFTVVAVNDLGAGSKPSPVSPSVTPFARPEAPKNLAAATVPGQAGAVTVTWGRPAENGRALEKYVVTANGKAQDVPAADTSVTLTGFGNGARVDVKATAVNAAGPGPVATATATTVSAPTMTVTGHSATVTEVSVDVNVGAGGGSPTCTLTVAGKTASAACSGAAKLTVGGLSPSTDYPFTVVATNVAGSSNQGTGNQKTNTVQGVAVCKNNMSSSDPAQHTWCDNPANAMAVRSGTSLSSGKVGSGRASNGSTYDAICITNGQSIEPYVYNQPKNASTVWVRINFEGSQGYTPFAWFNLNGYDINSTGPLPGC</sequence>
<feature type="transmembrane region" description="Helical" evidence="5">
    <location>
        <begin position="12"/>
        <end position="37"/>
    </location>
</feature>
<feature type="compositionally biased region" description="Pro residues" evidence="4">
    <location>
        <begin position="387"/>
        <end position="396"/>
    </location>
</feature>
<dbReference type="AlphaFoldDB" id="A0A8J7H3R5"/>
<dbReference type="InterPro" id="IPR036116">
    <property type="entry name" value="FN3_sf"/>
</dbReference>
<gene>
    <name evidence="7" type="ORF">IW245_006922</name>
</gene>
<dbReference type="SUPFAM" id="SSF49265">
    <property type="entry name" value="Fibronectin type III"/>
    <property type="match status" value="2"/>
</dbReference>
<dbReference type="Pfam" id="PF00041">
    <property type="entry name" value="fn3"/>
    <property type="match status" value="3"/>
</dbReference>
<keyword evidence="5" id="KW-1133">Transmembrane helix</keyword>
<keyword evidence="3" id="KW-0119">Carbohydrate metabolism</keyword>
<feature type="region of interest" description="Disordered" evidence="4">
    <location>
        <begin position="365"/>
        <end position="399"/>
    </location>
</feature>
<protein>
    <recommendedName>
        <fullName evidence="6">Fibronectin type-III domain-containing protein</fullName>
    </recommendedName>
</protein>
<name>A0A8J7H3R5_9ACTN</name>
<dbReference type="SMART" id="SM00060">
    <property type="entry name" value="FN3"/>
    <property type="match status" value="4"/>
</dbReference>